<sequence length="714" mass="78956">MKPAHHSIKFITSRCLVGTGARMLSVFLFLFSALHAANEVIPGAPAKELAQGVQKKLSPKQLQPTATPKRQTKIKIHGLTFMSEEQALGLLGNMIDHIVGHAPSPSRADDAAFLLEHTLRQQGLPEAQVDWRIGKRNRNIILNVVQGPSRHLGEVIISGVEPAMQEELVTYFKQETIGFNLLGKGQIPYIPSSVEEAVANVTVHMQSEGYWNAETSLVKTSIQVEQGLVNLHVAVKPGPLFLLAPPELRGPIPVDLIPLRQQLSAYLGLPANTQNINASRKTTLSYFLKLGYAFTEVQMDKETVGHRLRLIFTVQTGNRYKIGKINITGLERTDPSILQRRLNRSVGTLYNPEKVEENRRKFISTGAFSSMLIDTSPRNDGYIDITLRVQEGRARAVGTHLGAGSYEGGIFGLSYLDRNFRGKLQTLSVSGEFSGLGLLGQASINDPMLFGSDLNGTLRVFLLSHEFDGYKKFEAGLGAELVWIINDNYGMRFYGESITARTDSAGLPDEELGYTEYEVWRLGITQRLDFRDNALNPHKGFYAELLTEAGVVTGGSPIPYYKFELRSSYRQPFFESDFLTLTGRAGFNFNDDQTNYPIDLRFFLGGSDSVRSFPEREMGPSVRGDAVGGEAYWIASAEYNRKIKGPVYMNVFADAGALARDTSGLDTADVHLAAGLGFWLDLPIGPVRAEYGYNMNRRDGEPAGTFHFTIGVNF</sequence>
<evidence type="ECO:0000256" key="1">
    <source>
        <dbReference type="ARBA" id="ARBA00004370"/>
    </source>
</evidence>
<keyword evidence="8" id="KW-1185">Reference proteome</keyword>
<dbReference type="InterPro" id="IPR010827">
    <property type="entry name" value="BamA/TamA_POTRA"/>
</dbReference>
<dbReference type="PANTHER" id="PTHR12815">
    <property type="entry name" value="SORTING AND ASSEMBLY MACHINERY SAMM50 PROTEIN FAMILY MEMBER"/>
    <property type="match status" value="1"/>
</dbReference>
<dbReference type="Gene3D" id="3.10.20.310">
    <property type="entry name" value="membrane protein fhac"/>
    <property type="match status" value="1"/>
</dbReference>
<keyword evidence="3" id="KW-0812">Transmembrane</keyword>
<evidence type="ECO:0000259" key="6">
    <source>
        <dbReference type="Pfam" id="PF07244"/>
    </source>
</evidence>
<dbReference type="InterPro" id="IPR039910">
    <property type="entry name" value="D15-like"/>
</dbReference>
<dbReference type="GO" id="GO:0019867">
    <property type="term" value="C:outer membrane"/>
    <property type="evidence" value="ECO:0007669"/>
    <property type="project" value="InterPro"/>
</dbReference>
<dbReference type="Pfam" id="PF07244">
    <property type="entry name" value="POTRA"/>
    <property type="match status" value="1"/>
</dbReference>
<dbReference type="AlphaFoldDB" id="A0A851GKR8"/>
<keyword evidence="2" id="KW-1134">Transmembrane beta strand</keyword>
<dbReference type="PANTHER" id="PTHR12815:SF18">
    <property type="entry name" value="SORTING AND ASSEMBLY MACHINERY COMPONENT 50 HOMOLOG"/>
    <property type="match status" value="1"/>
</dbReference>
<feature type="domain" description="Bacterial surface antigen (D15)" evidence="5">
    <location>
        <begin position="419"/>
        <end position="714"/>
    </location>
</feature>
<gene>
    <name evidence="7" type="ORF">HW115_12480</name>
</gene>
<feature type="domain" description="POTRA" evidence="6">
    <location>
        <begin position="320"/>
        <end position="392"/>
    </location>
</feature>
<dbReference type="Proteomes" id="UP000557872">
    <property type="component" value="Unassembled WGS sequence"/>
</dbReference>
<dbReference type="Pfam" id="PF01103">
    <property type="entry name" value="Omp85"/>
    <property type="match status" value="1"/>
</dbReference>
<comment type="subcellular location">
    <subcellularLocation>
        <location evidence="1">Membrane</location>
    </subcellularLocation>
</comment>
<dbReference type="Gene3D" id="2.40.160.50">
    <property type="entry name" value="membrane protein fhac: a member of the omp85/tpsb transporter family"/>
    <property type="match status" value="1"/>
</dbReference>
<name>A0A851GKR8_9BACT</name>
<evidence type="ECO:0000313" key="8">
    <source>
        <dbReference type="Proteomes" id="UP000557872"/>
    </source>
</evidence>
<evidence type="ECO:0000256" key="4">
    <source>
        <dbReference type="ARBA" id="ARBA00023136"/>
    </source>
</evidence>
<dbReference type="InterPro" id="IPR000184">
    <property type="entry name" value="Bac_surfAg_D15"/>
</dbReference>
<protein>
    <submittedName>
        <fullName evidence="7">BamA/TamA family outer membrane protein</fullName>
    </submittedName>
</protein>
<proteinExistence type="predicted"/>
<dbReference type="RefSeq" id="WP_178933208.1">
    <property type="nucleotide sequence ID" value="NZ_JACBAZ010000004.1"/>
</dbReference>
<evidence type="ECO:0000256" key="3">
    <source>
        <dbReference type="ARBA" id="ARBA00022692"/>
    </source>
</evidence>
<dbReference type="EMBL" id="JACBAZ010000004">
    <property type="protein sequence ID" value="NWK56431.1"/>
    <property type="molecule type" value="Genomic_DNA"/>
</dbReference>
<reference evidence="7 8" key="1">
    <citation type="submission" date="2020-07" db="EMBL/GenBank/DDBJ databases">
        <title>Roseicoccus Jingziensis gen. nov., sp. nov., isolated from coastal seawater.</title>
        <authorList>
            <person name="Feng X."/>
        </authorList>
    </citation>
    <scope>NUCLEOTIDE SEQUENCE [LARGE SCALE GENOMIC DNA]</scope>
    <source>
        <strain evidence="7 8">N1E253</strain>
    </source>
</reference>
<evidence type="ECO:0000259" key="5">
    <source>
        <dbReference type="Pfam" id="PF01103"/>
    </source>
</evidence>
<comment type="caution">
    <text evidence="7">The sequence shown here is derived from an EMBL/GenBank/DDBJ whole genome shotgun (WGS) entry which is preliminary data.</text>
</comment>
<organism evidence="7 8">
    <name type="scientific">Oceaniferula marina</name>
    <dbReference type="NCBI Taxonomy" id="2748318"/>
    <lineage>
        <taxon>Bacteria</taxon>
        <taxon>Pseudomonadati</taxon>
        <taxon>Verrucomicrobiota</taxon>
        <taxon>Verrucomicrobiia</taxon>
        <taxon>Verrucomicrobiales</taxon>
        <taxon>Verrucomicrobiaceae</taxon>
        <taxon>Oceaniferula</taxon>
    </lineage>
</organism>
<evidence type="ECO:0000313" key="7">
    <source>
        <dbReference type="EMBL" id="NWK56431.1"/>
    </source>
</evidence>
<evidence type="ECO:0000256" key="2">
    <source>
        <dbReference type="ARBA" id="ARBA00022452"/>
    </source>
</evidence>
<keyword evidence="4" id="KW-0472">Membrane</keyword>
<accession>A0A851GKR8</accession>